<name>A0A433JSJ4_9MICO</name>
<keyword evidence="6 14" id="KW-0812">Transmembrane</keyword>
<evidence type="ECO:0000256" key="13">
    <source>
        <dbReference type="ARBA" id="ARBA00025830"/>
    </source>
</evidence>
<dbReference type="CDD" id="cd06503">
    <property type="entry name" value="ATP-synt_Fo_b"/>
    <property type="match status" value="1"/>
</dbReference>
<comment type="function">
    <text evidence="14">Component of the F(0) channel, it forms part of the peripheral stalk, linking F(1) to F(0).</text>
</comment>
<evidence type="ECO:0000256" key="2">
    <source>
        <dbReference type="ARBA" id="ARBA00005513"/>
    </source>
</evidence>
<evidence type="ECO:0000256" key="7">
    <source>
        <dbReference type="ARBA" id="ARBA00022781"/>
    </source>
</evidence>
<evidence type="ECO:0000256" key="8">
    <source>
        <dbReference type="ARBA" id="ARBA00022989"/>
    </source>
</evidence>
<dbReference type="PANTHER" id="PTHR33445">
    <property type="entry name" value="ATP SYNTHASE SUBUNIT B', CHLOROPLASTIC"/>
    <property type="match status" value="1"/>
</dbReference>
<keyword evidence="8 14" id="KW-1133">Transmembrane helix</keyword>
<dbReference type="HAMAP" id="MF_01398">
    <property type="entry name" value="ATP_synth_b_bprime"/>
    <property type="match status" value="1"/>
</dbReference>
<keyword evidence="4 14" id="KW-1003">Cell membrane</keyword>
<evidence type="ECO:0000256" key="11">
    <source>
        <dbReference type="ARBA" id="ARBA00023310"/>
    </source>
</evidence>
<keyword evidence="11 14" id="KW-0066">ATP synthesis</keyword>
<feature type="transmembrane region" description="Helical" evidence="14">
    <location>
        <begin position="26"/>
        <end position="45"/>
    </location>
</feature>
<keyword evidence="7 14" id="KW-0375">Hydrogen ion transport</keyword>
<dbReference type="Pfam" id="PF00430">
    <property type="entry name" value="ATP-synt_B"/>
    <property type="match status" value="1"/>
</dbReference>
<dbReference type="GO" id="GO:0045259">
    <property type="term" value="C:proton-transporting ATP synthase complex"/>
    <property type="evidence" value="ECO:0007669"/>
    <property type="project" value="UniProtKB-KW"/>
</dbReference>
<keyword evidence="17" id="KW-0378">Hydrolase</keyword>
<keyword evidence="16" id="KW-0175">Coiled coil</keyword>
<dbReference type="NCBIfam" id="TIGR01144">
    <property type="entry name" value="ATP_synt_b"/>
    <property type="match status" value="1"/>
</dbReference>
<keyword evidence="3 14" id="KW-0813">Transport</keyword>
<dbReference type="GO" id="GO:0046933">
    <property type="term" value="F:proton-transporting ATP synthase activity, rotational mechanism"/>
    <property type="evidence" value="ECO:0007669"/>
    <property type="project" value="UniProtKB-UniRule"/>
</dbReference>
<dbReference type="GO" id="GO:0016787">
    <property type="term" value="F:hydrolase activity"/>
    <property type="evidence" value="ECO:0007669"/>
    <property type="project" value="UniProtKB-KW"/>
</dbReference>
<dbReference type="GO" id="GO:0005886">
    <property type="term" value="C:plasma membrane"/>
    <property type="evidence" value="ECO:0007669"/>
    <property type="project" value="UniProtKB-SubCell"/>
</dbReference>
<dbReference type="PANTHER" id="PTHR33445:SF1">
    <property type="entry name" value="ATP SYNTHASE SUBUNIT B"/>
    <property type="match status" value="1"/>
</dbReference>
<dbReference type="Proteomes" id="UP000274909">
    <property type="component" value="Unassembled WGS sequence"/>
</dbReference>
<dbReference type="SUPFAM" id="SSF81573">
    <property type="entry name" value="F1F0 ATP synthase subunit B, membrane domain"/>
    <property type="match status" value="1"/>
</dbReference>
<evidence type="ECO:0000256" key="12">
    <source>
        <dbReference type="ARBA" id="ARBA00025198"/>
    </source>
</evidence>
<dbReference type="RefSeq" id="WP_127048381.1">
    <property type="nucleotide sequence ID" value="NZ_RZGZ01000002.1"/>
</dbReference>
<comment type="caution">
    <text evidence="17">The sequence shown here is derived from an EMBL/GenBank/DDBJ whole genome shotgun (WGS) entry which is preliminary data.</text>
</comment>
<reference evidence="17 18" key="1">
    <citation type="submission" date="2018-12" db="EMBL/GenBank/DDBJ databases">
        <authorList>
            <person name="Li F."/>
        </authorList>
    </citation>
    <scope>NUCLEOTIDE SEQUENCE [LARGE SCALE GENOMIC DNA]</scope>
    <source>
        <strain evidence="17 18">EGI 6500705</strain>
    </source>
</reference>
<protein>
    <recommendedName>
        <fullName evidence="14">ATP synthase subunit b</fullName>
    </recommendedName>
    <alternativeName>
        <fullName evidence="14">ATP synthase F(0) sector subunit b</fullName>
    </alternativeName>
    <alternativeName>
        <fullName evidence="14">ATPase subunit I</fullName>
    </alternativeName>
    <alternativeName>
        <fullName evidence="14">F-type ATPase subunit b</fullName>
        <shortName evidence="14">F-ATPase subunit b</shortName>
    </alternativeName>
</protein>
<keyword evidence="18" id="KW-1185">Reference proteome</keyword>
<dbReference type="NCBIfam" id="NF004412">
    <property type="entry name" value="PRK05759.1-3"/>
    <property type="match status" value="1"/>
</dbReference>
<evidence type="ECO:0000256" key="4">
    <source>
        <dbReference type="ARBA" id="ARBA00022475"/>
    </source>
</evidence>
<feature type="coiled-coil region" evidence="16">
    <location>
        <begin position="66"/>
        <end position="97"/>
    </location>
</feature>
<dbReference type="AlphaFoldDB" id="A0A433JSJ4"/>
<comment type="function">
    <text evidence="12 14">F(1)F(0) ATP synthase produces ATP from ADP in the presence of a proton or sodium gradient. F-type ATPases consist of two structural domains, F(1) containing the extramembraneous catalytic core and F(0) containing the membrane proton channel, linked together by a central stalk and a peripheral stalk. During catalysis, ATP synthesis in the catalytic domain of F(1) is coupled via a rotary mechanism of the central stalk subunits to proton translocation.</text>
</comment>
<comment type="similarity">
    <text evidence="2 14 15">Belongs to the ATPase B chain family.</text>
</comment>
<dbReference type="InterPro" id="IPR028987">
    <property type="entry name" value="ATP_synth_B-like_membr_sf"/>
</dbReference>
<evidence type="ECO:0000256" key="14">
    <source>
        <dbReference type="HAMAP-Rule" id="MF_01398"/>
    </source>
</evidence>
<keyword evidence="10 14" id="KW-0472">Membrane</keyword>
<evidence type="ECO:0000256" key="15">
    <source>
        <dbReference type="RuleBase" id="RU003848"/>
    </source>
</evidence>
<dbReference type="OrthoDB" id="5243563at2"/>
<evidence type="ECO:0000256" key="1">
    <source>
        <dbReference type="ARBA" id="ARBA00004162"/>
    </source>
</evidence>
<dbReference type="InterPro" id="IPR050059">
    <property type="entry name" value="ATP_synthase_B_chain"/>
</dbReference>
<evidence type="ECO:0000256" key="10">
    <source>
        <dbReference type="ARBA" id="ARBA00023136"/>
    </source>
</evidence>
<comment type="subunit">
    <text evidence="13 14">F-type ATPases have 2 components, F(1) - the catalytic core - and F(0) - the membrane proton channel. F(1) has five subunits: alpha(3), beta(3), gamma(1), delta(1), epsilon(1). F(0) has three main subunits: a(1), b(2) and c(10-14). The alpha and beta chains form an alternating ring which encloses part of the gamma chain. F(1) is attached to F(0) by a central stalk formed by the gamma and epsilon chains, while a peripheral stalk is formed by the delta and b chains.</text>
</comment>
<sequence length="184" mass="19929">MQDVNQAAGGEAPEGIELFIPAVYDIVWSIVPFIIILVFFWKFVIPRFTAVMDDRTATIEGGIAKAEAAQAEADATLDQYNTLLREARQEAAKIRENARAEGSTILAEFKADANAEAERIVANAHVQIEAERQAALVSVRNELGGMAIDLASRVIGESLKDDRRSASVVDQFISGLNEPAKAKG</sequence>
<keyword evidence="5 14" id="KW-0138">CF(0)</keyword>
<keyword evidence="9 14" id="KW-0406">Ion transport</keyword>
<organism evidence="17 18">
    <name type="scientific">Labedella endophytica</name>
    <dbReference type="NCBI Taxonomy" id="1523160"/>
    <lineage>
        <taxon>Bacteria</taxon>
        <taxon>Bacillati</taxon>
        <taxon>Actinomycetota</taxon>
        <taxon>Actinomycetes</taxon>
        <taxon>Micrococcales</taxon>
        <taxon>Microbacteriaceae</taxon>
        <taxon>Labedella</taxon>
    </lineage>
</organism>
<evidence type="ECO:0000313" key="18">
    <source>
        <dbReference type="Proteomes" id="UP000274909"/>
    </source>
</evidence>
<gene>
    <name evidence="14" type="primary">atpF</name>
    <name evidence="17" type="ORF">ELQ94_06460</name>
</gene>
<evidence type="ECO:0000256" key="6">
    <source>
        <dbReference type="ARBA" id="ARBA00022692"/>
    </source>
</evidence>
<dbReference type="GO" id="GO:0046961">
    <property type="term" value="F:proton-transporting ATPase activity, rotational mechanism"/>
    <property type="evidence" value="ECO:0007669"/>
    <property type="project" value="TreeGrafter"/>
</dbReference>
<evidence type="ECO:0000256" key="16">
    <source>
        <dbReference type="SAM" id="Coils"/>
    </source>
</evidence>
<evidence type="ECO:0000256" key="3">
    <source>
        <dbReference type="ARBA" id="ARBA00022448"/>
    </source>
</evidence>
<accession>A0A433JSJ4</accession>
<comment type="subcellular location">
    <subcellularLocation>
        <location evidence="1 14">Cell membrane</location>
        <topology evidence="1 14">Single-pass membrane protein</topology>
    </subcellularLocation>
</comment>
<dbReference type="InterPro" id="IPR002146">
    <property type="entry name" value="ATP_synth_b/b'su_bac/chlpt"/>
</dbReference>
<dbReference type="InterPro" id="IPR005864">
    <property type="entry name" value="ATP_synth_F0_bsu_bac"/>
</dbReference>
<evidence type="ECO:0000313" key="17">
    <source>
        <dbReference type="EMBL" id="RUR01160.1"/>
    </source>
</evidence>
<proteinExistence type="inferred from homology"/>
<evidence type="ECO:0000256" key="9">
    <source>
        <dbReference type="ARBA" id="ARBA00023065"/>
    </source>
</evidence>
<dbReference type="EMBL" id="RZGZ01000002">
    <property type="protein sequence ID" value="RUR01160.1"/>
    <property type="molecule type" value="Genomic_DNA"/>
</dbReference>
<dbReference type="Gene3D" id="1.20.5.620">
    <property type="entry name" value="F1F0 ATP synthase subunit B, membrane domain"/>
    <property type="match status" value="1"/>
</dbReference>
<evidence type="ECO:0000256" key="5">
    <source>
        <dbReference type="ARBA" id="ARBA00022547"/>
    </source>
</evidence>